<evidence type="ECO:0000256" key="1">
    <source>
        <dbReference type="ARBA" id="ARBA00004443"/>
    </source>
</evidence>
<comment type="subcellular location">
    <subcellularLocation>
        <location evidence="1">Mitochondrion inner membrane</location>
        <topology evidence="1">Peripheral membrane protein</topology>
        <orientation evidence="1">Matrix side</orientation>
    </subcellularLocation>
</comment>
<dbReference type="InterPro" id="IPR008011">
    <property type="entry name" value="Complex1_LYR_dom"/>
</dbReference>
<reference evidence="10 11" key="1">
    <citation type="submission" date="2023-09" db="EMBL/GenBank/DDBJ databases">
        <title>Pangenome analysis of Batrachochytrium dendrobatidis and related Chytrids.</title>
        <authorList>
            <person name="Yacoub M.N."/>
            <person name="Stajich J.E."/>
            <person name="James T.Y."/>
        </authorList>
    </citation>
    <scope>NUCLEOTIDE SEQUENCE [LARGE SCALE GENOMIC DNA]</scope>
    <source>
        <strain evidence="10 11">JEL0888</strain>
    </source>
</reference>
<protein>
    <submittedName>
        <fullName evidence="10">Ndufa6 NADH-ubiquinone oxidoreductase subunit</fullName>
    </submittedName>
</protein>
<keyword evidence="4" id="KW-0679">Respiratory chain</keyword>
<dbReference type="Proteomes" id="UP001527925">
    <property type="component" value="Unassembled WGS sequence"/>
</dbReference>
<keyword evidence="11" id="KW-1185">Reference proteome</keyword>
<dbReference type="InterPro" id="IPR045299">
    <property type="entry name" value="Complex1_LYR_NDUFA6_LYRM6"/>
</dbReference>
<organism evidence="10 11">
    <name type="scientific">Polyrhizophydium stewartii</name>
    <dbReference type="NCBI Taxonomy" id="2732419"/>
    <lineage>
        <taxon>Eukaryota</taxon>
        <taxon>Fungi</taxon>
        <taxon>Fungi incertae sedis</taxon>
        <taxon>Chytridiomycota</taxon>
        <taxon>Chytridiomycota incertae sedis</taxon>
        <taxon>Chytridiomycetes</taxon>
        <taxon>Rhizophydiales</taxon>
        <taxon>Rhizophydiales incertae sedis</taxon>
        <taxon>Polyrhizophydium</taxon>
    </lineage>
</organism>
<keyword evidence="7" id="KW-0496">Mitochondrion</keyword>
<proteinExistence type="inferred from homology"/>
<evidence type="ECO:0000256" key="6">
    <source>
        <dbReference type="ARBA" id="ARBA00022982"/>
    </source>
</evidence>
<dbReference type="InterPro" id="IPR016488">
    <property type="entry name" value="NADH_Ub_cplx-1_asu_su-6"/>
</dbReference>
<keyword evidence="8" id="KW-0472">Membrane</keyword>
<comment type="similarity">
    <text evidence="2">Belongs to the complex I LYR family.</text>
</comment>
<keyword evidence="3" id="KW-0813">Transport</keyword>
<keyword evidence="6" id="KW-0249">Electron transport</keyword>
<evidence type="ECO:0000256" key="7">
    <source>
        <dbReference type="ARBA" id="ARBA00023128"/>
    </source>
</evidence>
<evidence type="ECO:0000256" key="4">
    <source>
        <dbReference type="ARBA" id="ARBA00022660"/>
    </source>
</evidence>
<gene>
    <name evidence="10" type="primary">NdufA6</name>
    <name evidence="10" type="ORF">HK105_207297</name>
</gene>
<evidence type="ECO:0000313" key="10">
    <source>
        <dbReference type="EMBL" id="KAL2913178.1"/>
    </source>
</evidence>
<sequence length="120" mass="14431">MSNFVPSVVTASSGSLIQARKRVLSQYRDWIRSAPAIVDQYRLEVTPEMVRRRVRQEFEKHRYVRDLQVIDVLLFKGRIEYEETMNFWKQGSHVMRFFSNDVYETSKPNDFLTKFYEGRQ</sequence>
<evidence type="ECO:0000256" key="8">
    <source>
        <dbReference type="ARBA" id="ARBA00023136"/>
    </source>
</evidence>
<evidence type="ECO:0000256" key="3">
    <source>
        <dbReference type="ARBA" id="ARBA00022448"/>
    </source>
</evidence>
<dbReference type="PIRSF" id="PIRSF006643">
    <property type="entry name" value="NDUA6"/>
    <property type="match status" value="1"/>
</dbReference>
<evidence type="ECO:0000313" key="11">
    <source>
        <dbReference type="Proteomes" id="UP001527925"/>
    </source>
</evidence>
<evidence type="ECO:0000259" key="9">
    <source>
        <dbReference type="Pfam" id="PF05347"/>
    </source>
</evidence>
<keyword evidence="5" id="KW-0999">Mitochondrion inner membrane</keyword>
<name>A0ABR4N0X4_9FUNG</name>
<feature type="domain" description="Complex 1 LYR protein" evidence="9">
    <location>
        <begin position="21"/>
        <end position="78"/>
    </location>
</feature>
<evidence type="ECO:0000256" key="5">
    <source>
        <dbReference type="ARBA" id="ARBA00022792"/>
    </source>
</evidence>
<evidence type="ECO:0000256" key="2">
    <source>
        <dbReference type="ARBA" id="ARBA00009508"/>
    </source>
</evidence>
<comment type="caution">
    <text evidence="10">The sequence shown here is derived from an EMBL/GenBank/DDBJ whole genome shotgun (WGS) entry which is preliminary data.</text>
</comment>
<dbReference type="PANTHER" id="PTHR12964">
    <property type="entry name" value="NADH-UBIQUINONE OXIDOREDUCTASE B14 SUBUNIT"/>
    <property type="match status" value="1"/>
</dbReference>
<dbReference type="EMBL" id="JADGIZ020000050">
    <property type="protein sequence ID" value="KAL2913178.1"/>
    <property type="molecule type" value="Genomic_DNA"/>
</dbReference>
<dbReference type="CDD" id="cd20266">
    <property type="entry name" value="Complex1_LYR_NDUFA6_LYRM6"/>
    <property type="match status" value="1"/>
</dbReference>
<dbReference type="Pfam" id="PF05347">
    <property type="entry name" value="Complex1_LYR"/>
    <property type="match status" value="1"/>
</dbReference>
<dbReference type="PANTHER" id="PTHR12964:SF0">
    <property type="entry name" value="NADH DEHYDROGENASE [UBIQUINONE] 1 ALPHA SUBCOMPLEX SUBUNIT 6"/>
    <property type="match status" value="1"/>
</dbReference>
<accession>A0ABR4N0X4</accession>